<gene>
    <name evidence="2" type="ORF">HGMM_F01D06C32</name>
</gene>
<evidence type="ECO:0000256" key="1">
    <source>
        <dbReference type="SAM" id="Phobius"/>
    </source>
</evidence>
<keyword evidence="1" id="KW-1133">Transmembrane helix</keyword>
<dbReference type="EMBL" id="AP011891">
    <property type="protein sequence ID" value="BAJ49364.1"/>
    <property type="molecule type" value="Genomic_DNA"/>
</dbReference>
<evidence type="ECO:0000313" key="2">
    <source>
        <dbReference type="EMBL" id="BAJ49364.1"/>
    </source>
</evidence>
<keyword evidence="1" id="KW-0812">Transmembrane</keyword>
<feature type="transmembrane region" description="Helical" evidence="1">
    <location>
        <begin position="52"/>
        <end position="71"/>
    </location>
</feature>
<reference evidence="2" key="1">
    <citation type="journal article" date="2005" name="Environ. Microbiol.">
        <title>Genetic and functional properties of uncultivated thermophilic crenarchaeotes from a subsurface gold mine as revealed by analysis of genome fragments.</title>
        <authorList>
            <person name="Nunoura T."/>
            <person name="Hirayama H."/>
            <person name="Takami H."/>
            <person name="Oida H."/>
            <person name="Nishi S."/>
            <person name="Shimamura S."/>
            <person name="Suzuki Y."/>
            <person name="Inagaki F."/>
            <person name="Takai K."/>
            <person name="Nealson K.H."/>
            <person name="Horikoshi K."/>
        </authorList>
    </citation>
    <scope>NUCLEOTIDE SEQUENCE</scope>
</reference>
<sequence>MTFTATHTLLQTTTRQVTQTITVERTTTVSSLSTVVETRNVSYEVEVTKPETIMMVSVPLIVAAVALTSYLTRTRARRM</sequence>
<protein>
    <submittedName>
        <fullName evidence="2">Uncharacterized protein</fullName>
    </submittedName>
</protein>
<dbReference type="AlphaFoldDB" id="E6NAK8"/>
<name>E6NAK8_CALS0</name>
<accession>E6NAK8</accession>
<reference evidence="2" key="2">
    <citation type="journal article" date="2011" name="Nucleic Acids Res.">
        <title>Insights into the evolution of Archaea and eukaryotic protein modifier systems revealed by the genome of a novel archaeal group.</title>
        <authorList>
            <person name="Nunoura T."/>
            <person name="Takaki Y."/>
            <person name="Kakuta J."/>
            <person name="Nishi S."/>
            <person name="Sugahara J."/>
            <person name="Kazama H."/>
            <person name="Chee G."/>
            <person name="Hattori M."/>
            <person name="Kanai A."/>
            <person name="Atomi H."/>
            <person name="Takai K."/>
            <person name="Takami H."/>
        </authorList>
    </citation>
    <scope>NUCLEOTIDE SEQUENCE</scope>
</reference>
<keyword evidence="1" id="KW-0472">Membrane</keyword>
<organism evidence="2">
    <name type="scientific">Caldiarchaeum subterraneum</name>
    <dbReference type="NCBI Taxonomy" id="311458"/>
    <lineage>
        <taxon>Archaea</taxon>
        <taxon>Nitrososphaerota</taxon>
        <taxon>Candidatus Caldarchaeales</taxon>
        <taxon>Candidatus Caldarchaeaceae</taxon>
        <taxon>Candidatus Caldarchaeum</taxon>
    </lineage>
</organism>
<proteinExistence type="predicted"/>